<gene>
    <name evidence="11" type="ORF">ACHE_50457A</name>
</gene>
<evidence type="ECO:0000256" key="3">
    <source>
        <dbReference type="ARBA" id="ARBA00022723"/>
    </source>
</evidence>
<evidence type="ECO:0000256" key="1">
    <source>
        <dbReference type="ARBA" id="ARBA00022603"/>
    </source>
</evidence>
<accession>A0A7R7VSE9</accession>
<dbReference type="Gene3D" id="3.40.50.10810">
    <property type="entry name" value="Tandem AAA-ATPase domain"/>
    <property type="match status" value="1"/>
</dbReference>
<feature type="compositionally biased region" description="Polar residues" evidence="9">
    <location>
        <begin position="1849"/>
        <end position="1873"/>
    </location>
</feature>
<feature type="compositionally biased region" description="Low complexity" evidence="9">
    <location>
        <begin position="26"/>
        <end position="44"/>
    </location>
</feature>
<dbReference type="CDD" id="cd18793">
    <property type="entry name" value="SF2_C_SNF"/>
    <property type="match status" value="1"/>
</dbReference>
<dbReference type="PANTHER" id="PTHR45626">
    <property type="entry name" value="TRANSCRIPTION TERMINATION FACTOR 2-RELATED"/>
    <property type="match status" value="1"/>
</dbReference>
<dbReference type="InterPro" id="IPR049730">
    <property type="entry name" value="SNF2/RAD54-like_C"/>
</dbReference>
<dbReference type="GO" id="GO:0008168">
    <property type="term" value="F:methyltransferase activity"/>
    <property type="evidence" value="ECO:0007669"/>
    <property type="project" value="UniProtKB-KW"/>
</dbReference>
<dbReference type="Pfam" id="PF00176">
    <property type="entry name" value="SNF2-rel_dom"/>
    <property type="match status" value="2"/>
</dbReference>
<dbReference type="Gene3D" id="3.40.50.300">
    <property type="entry name" value="P-loop containing nucleotide triphosphate hydrolases"/>
    <property type="match status" value="1"/>
</dbReference>
<dbReference type="InterPro" id="IPR029063">
    <property type="entry name" value="SAM-dependent_MTases_sf"/>
</dbReference>
<evidence type="ECO:0000256" key="2">
    <source>
        <dbReference type="ARBA" id="ARBA00022679"/>
    </source>
</evidence>
<dbReference type="GO" id="GO:0005634">
    <property type="term" value="C:nucleus"/>
    <property type="evidence" value="ECO:0007669"/>
    <property type="project" value="TreeGrafter"/>
</dbReference>
<dbReference type="PROSITE" id="PS51194">
    <property type="entry name" value="HELICASE_CTER"/>
    <property type="match status" value="1"/>
</dbReference>
<evidence type="ECO:0000256" key="5">
    <source>
        <dbReference type="ARBA" id="ARBA00022771"/>
    </source>
</evidence>
<dbReference type="GeneID" id="66983617"/>
<keyword evidence="8" id="KW-0067">ATP-binding</keyword>
<dbReference type="PROSITE" id="PS00518">
    <property type="entry name" value="ZF_RING_1"/>
    <property type="match status" value="1"/>
</dbReference>
<evidence type="ECO:0000256" key="8">
    <source>
        <dbReference type="ARBA" id="ARBA00022840"/>
    </source>
</evidence>
<keyword evidence="7" id="KW-0862">Zinc</keyword>
<feature type="compositionally biased region" description="Acidic residues" evidence="9">
    <location>
        <begin position="1398"/>
        <end position="1409"/>
    </location>
</feature>
<dbReference type="SUPFAM" id="SSF53335">
    <property type="entry name" value="S-adenosyl-L-methionine-dependent methyltransferases"/>
    <property type="match status" value="1"/>
</dbReference>
<dbReference type="InterPro" id="IPR001525">
    <property type="entry name" value="C5_MeTfrase"/>
</dbReference>
<evidence type="ECO:0000256" key="7">
    <source>
        <dbReference type="ARBA" id="ARBA00022833"/>
    </source>
</evidence>
<feature type="region of interest" description="Disordered" evidence="9">
    <location>
        <begin position="1427"/>
        <end position="1493"/>
    </location>
</feature>
<feature type="region of interest" description="Disordered" evidence="9">
    <location>
        <begin position="1816"/>
        <end position="1883"/>
    </location>
</feature>
<keyword evidence="4" id="KW-0547">Nucleotide-binding</keyword>
<dbReference type="Pfam" id="PF00271">
    <property type="entry name" value="Helicase_C"/>
    <property type="match status" value="1"/>
</dbReference>
<dbReference type="InterPro" id="IPR001650">
    <property type="entry name" value="Helicase_C-like"/>
</dbReference>
<evidence type="ECO:0000259" key="10">
    <source>
        <dbReference type="PROSITE" id="PS51194"/>
    </source>
</evidence>
<organism evidence="11 12">
    <name type="scientific">Aspergillus chevalieri</name>
    <name type="common">Eurotium chevalieri</name>
    <dbReference type="NCBI Taxonomy" id="182096"/>
    <lineage>
        <taxon>Eukaryota</taxon>
        <taxon>Fungi</taxon>
        <taxon>Dikarya</taxon>
        <taxon>Ascomycota</taxon>
        <taxon>Pezizomycotina</taxon>
        <taxon>Eurotiomycetes</taxon>
        <taxon>Eurotiomycetidae</taxon>
        <taxon>Eurotiales</taxon>
        <taxon>Aspergillaceae</taxon>
        <taxon>Aspergillus</taxon>
        <taxon>Aspergillus subgen. Aspergillus</taxon>
    </lineage>
</organism>
<dbReference type="Proteomes" id="UP000637239">
    <property type="component" value="Chromosome 5"/>
</dbReference>
<reference evidence="11" key="2">
    <citation type="submission" date="2021-02" db="EMBL/GenBank/DDBJ databases">
        <title>Aspergillus chevalieri M1 genome sequence.</title>
        <authorList>
            <person name="Kadooka C."/>
            <person name="Mori K."/>
            <person name="Futagami T."/>
        </authorList>
    </citation>
    <scope>NUCLEOTIDE SEQUENCE</scope>
    <source>
        <strain evidence="11">M1</strain>
    </source>
</reference>
<keyword evidence="6" id="KW-0378">Hydrolase</keyword>
<dbReference type="InterPro" id="IPR027417">
    <property type="entry name" value="P-loop_NTPase"/>
</dbReference>
<sequence>MPLQARKRKPTTTPRSRRSTRRKPSKQTSTTTSPSPSSTTTATTLEIPVPSPPDPTAHGLPRDIPEVVRSLPYAGKKSPRTLLARGLPPMYQLSNIYQDMTRRAMELGFGDVVEHLGGRALRVVTVCSGTESPLLALEMVQRSLREDFGRCFDFKHLFSAEIVPFKQAYIERNFHPRYLFRDVAELKDRVAQTAYGSLEKIPKSPDILIAGFSCVDFSGLNNNRKTLDEKGESGGTFWGIIRYAITYRPRIVILENVKNAPWDEIKENWNEIGYFAVHLAVDTKAYYLPQTRERGYMFCIDRSLLEEREIPETDMEQWLALFTGFKRPASSPAGMFLMDSDDRRLEQIERDMAAYITSSSAKTAVNWARYQIRHQGYRLEQGLGHRRPISRSQEDGTCQMPDFAWQTYVRSLPERVWDTIDANFLRKLGENGYDMNYKERCIDLSQGLDRETDTRAYGLVGCITPCGIPYITTRGGPLCGLEALSLQGLPLDRLLLTRERHRELQDLAGNAMSSTVVGAAVLSALIVGYKVLNPGDKTAPKKVESKRKQIIPRDDYRLVSSGVPLGHVFSVDIAYLQMQAARSARYCTCERQTATQQNILRCTLCDHTACSVCAGNPTHAYERWSSLTRSQPLDFVSHLKNILPTRLVLSGISPEDYDSLSTTSLGCPPAVWNDFLEAVSRAIGDELRFLDIKRSEDWTVSYQGRYSILNLIISPTSIHWLFFAKPSELEPALCLNREILSKPIARMTPVRESLLNGEWEVCAPISSRCTMAFSGTGDRVMSYEARCGLQMKQFIGSEVWSQITVQAADEDVRDLEIDIRGTYELLPECGTANASLHKKDATAGTPAVYFFLDPHKVNEAENDSFVFSLEHRRIPGYAPRLTVAELSHIWRPSRATTEPEHVNMYYRKWTKAQTAHLTLYDSDTPITCAKLHPGTEISIGRSECRDANITLLSFSAPASLIKSSTAKDSWEIINPIESSDMLTDLSWLLQRVAGFSDFQQWTEVTNRNNLIPSNEDPICTVCIPPKPRTLWGRNRKGWIKAYEDPYDAALYERQVKAKPSPFLIFRRVDEDDLGHLRVTLNIQTLLHQACDKLVGPNIGNEVAFFWRLVPNAYDARNLKFPKFKLSSNKHDPQSIQPPGFRLGLRPEQLRSLSWMIGQEGDDVAPFEEEETEEAFLPLMMWRAEARATTQKAVRGGVLADDVGYGKTAIILGLIDIQAQRARHTVQAPIEGLIPSNATLIVIPHIMLPQWKSEIEKFLGNRYKVLVFQSAASFTSKTIRDVRSADIILVSWSVFNNGGYYEKMHKFTGMPRVPMKAGRNFDHWFKDAQVSLRSHVQILMDQGPNALLKAIRAKRQEVKDKQANSTYVPSRRLRGKVYTEANIEKLDTDSKMHYADVSSAEEESDASDSEYPDRLRANVDRHLKLRATGSLGAHHTDGLDDSDSEGQETKYEDSSTDDPADTRNCCRKGRGRKRKNDSGSVSSGKGKWNDRKEFNITEDDSQDWTTVKTPLLHAFSFNRLVIDEFTYANPERLAPLLSFEAHSKWILSGTPPLNDFADVNTIAPFLGIHLGIDDDDYDDQSQNKRLKTIWKHRSEAEAFQSFKIPHSEAWHRRRHEVAQNFLNRFARKNIAEIDEIPCTEHIVLINQSPAERAIYLELYKQLMAQNRQLRRRNQGQFGNDQIERLDEIISSSSSPEEALLKRCSSLALQGRWDDGKPEAVTCETLLAIREKQLDALVHDIRMKFKLAAWVYCSCDLKYESFQKFVESLIRHDFGDSEVTEKAYPLLKGAVFMSKHDDWKFFFAELRDDGSSERIVEFQNQSESDASDIDIKEEDDENFLPSGSLKKRKTNATGNGIRSPSNQKTGRKNTTNSKANKIEQPDLPPKLRKTYEYEVTLHEVTSTLRNLIVEWVLRERALRFLRTVRLIQTGTEIPVCDGCDNGPNTLDDGNVLGSCGHAVCAECARETVLREECAVDGCRGSGKRFNIIKASTLGYDHKDKSATFGGSKLDKLIEIIHGIPKDEKALLFIQFPELMEVASKALELAQIKHTVISPTDRRSAQKVEQFQKTSFGDNRVLILNLGGEMAAGLNLQCANHVIFLSPLLGQTQYDYDSAMTQAIGRCRRYGQTGHVHVYHLLAKLTIDVNIFQERRERVLVEKDGRPVLVSHEEAVESEAISCEGPSLVMDNAF</sequence>
<keyword evidence="5" id="KW-0863">Zinc-finger</keyword>
<feature type="compositionally biased region" description="Acidic residues" evidence="9">
    <location>
        <begin position="1823"/>
        <end position="1836"/>
    </location>
</feature>
<dbReference type="GO" id="GO:0008094">
    <property type="term" value="F:ATP-dependent activity, acting on DNA"/>
    <property type="evidence" value="ECO:0007669"/>
    <property type="project" value="TreeGrafter"/>
</dbReference>
<dbReference type="GO" id="GO:0032259">
    <property type="term" value="P:methylation"/>
    <property type="evidence" value="ECO:0007669"/>
    <property type="project" value="UniProtKB-KW"/>
</dbReference>
<dbReference type="InterPro" id="IPR038718">
    <property type="entry name" value="SNF2-like_sf"/>
</dbReference>
<dbReference type="GO" id="GO:0016787">
    <property type="term" value="F:hydrolase activity"/>
    <property type="evidence" value="ECO:0007669"/>
    <property type="project" value="UniProtKB-KW"/>
</dbReference>
<dbReference type="Gene3D" id="3.40.50.150">
    <property type="entry name" value="Vaccinia Virus protein VP39"/>
    <property type="match status" value="1"/>
</dbReference>
<feature type="region of interest" description="Disordered" evidence="9">
    <location>
        <begin position="1"/>
        <end position="62"/>
    </location>
</feature>
<keyword evidence="1" id="KW-0489">Methyltransferase</keyword>
<dbReference type="SMART" id="SM00487">
    <property type="entry name" value="DEXDc"/>
    <property type="match status" value="1"/>
</dbReference>
<dbReference type="GO" id="GO:0008270">
    <property type="term" value="F:zinc ion binding"/>
    <property type="evidence" value="ECO:0007669"/>
    <property type="project" value="UniProtKB-KW"/>
</dbReference>
<dbReference type="KEGG" id="ache:ACHE_50457A"/>
<dbReference type="RefSeq" id="XP_043137781.1">
    <property type="nucleotide sequence ID" value="XM_043280176.1"/>
</dbReference>
<dbReference type="InterPro" id="IPR017907">
    <property type="entry name" value="Znf_RING_CS"/>
</dbReference>
<dbReference type="EMBL" id="AP024420">
    <property type="protein sequence ID" value="BCR89259.1"/>
    <property type="molecule type" value="Genomic_DNA"/>
</dbReference>
<protein>
    <recommendedName>
        <fullName evidence="10">Helicase C-terminal domain-containing protein</fullName>
    </recommendedName>
</protein>
<feature type="compositionally biased region" description="Basic residues" evidence="9">
    <location>
        <begin position="1464"/>
        <end position="1474"/>
    </location>
</feature>
<evidence type="ECO:0000313" key="11">
    <source>
        <dbReference type="EMBL" id="BCR89259.1"/>
    </source>
</evidence>
<keyword evidence="2" id="KW-0808">Transferase</keyword>
<name>A0A7R7VSE9_ASPCH</name>
<keyword evidence="3" id="KW-0479">Metal-binding</keyword>
<feature type="domain" description="Helicase C-terminal" evidence="10">
    <location>
        <begin position="2006"/>
        <end position="2170"/>
    </location>
</feature>
<keyword evidence="12" id="KW-1185">Reference proteome</keyword>
<feature type="compositionally biased region" description="Basic residues" evidence="9">
    <location>
        <begin position="1"/>
        <end position="25"/>
    </location>
</feature>
<dbReference type="InterPro" id="IPR014001">
    <property type="entry name" value="Helicase_ATP-bd"/>
</dbReference>
<dbReference type="InterPro" id="IPR000330">
    <property type="entry name" value="SNF2_N"/>
</dbReference>
<evidence type="ECO:0000313" key="12">
    <source>
        <dbReference type="Proteomes" id="UP000637239"/>
    </source>
</evidence>
<proteinExistence type="predicted"/>
<dbReference type="InterPro" id="IPR050628">
    <property type="entry name" value="SNF2_RAD54_helicase_TF"/>
</dbReference>
<dbReference type="GO" id="GO:0006281">
    <property type="term" value="P:DNA repair"/>
    <property type="evidence" value="ECO:0007669"/>
    <property type="project" value="TreeGrafter"/>
</dbReference>
<dbReference type="GO" id="GO:0005524">
    <property type="term" value="F:ATP binding"/>
    <property type="evidence" value="ECO:0007669"/>
    <property type="project" value="UniProtKB-KW"/>
</dbReference>
<dbReference type="Pfam" id="PF00145">
    <property type="entry name" value="DNA_methylase"/>
    <property type="match status" value="1"/>
</dbReference>
<evidence type="ECO:0000256" key="4">
    <source>
        <dbReference type="ARBA" id="ARBA00022741"/>
    </source>
</evidence>
<evidence type="ECO:0000256" key="6">
    <source>
        <dbReference type="ARBA" id="ARBA00022801"/>
    </source>
</evidence>
<feature type="region of interest" description="Disordered" evidence="9">
    <location>
        <begin position="1391"/>
        <end position="1411"/>
    </location>
</feature>
<dbReference type="SUPFAM" id="SSF52540">
    <property type="entry name" value="P-loop containing nucleoside triphosphate hydrolases"/>
    <property type="match status" value="2"/>
</dbReference>
<dbReference type="PANTHER" id="PTHR45626:SF26">
    <property type="entry name" value="FAMILY HELICASE, PUTATIVE (AFU_ORTHOLOGUE AFUA_2G09120)-RELATED"/>
    <property type="match status" value="1"/>
</dbReference>
<reference evidence="11" key="1">
    <citation type="submission" date="2021-01" db="EMBL/GenBank/DDBJ databases">
        <authorList>
            <consortium name="Aspergillus chevalieri M1 genome sequencing consortium"/>
            <person name="Kazuki M."/>
            <person name="Futagami T."/>
        </authorList>
    </citation>
    <scope>NUCLEOTIDE SEQUENCE</scope>
    <source>
        <strain evidence="11">M1</strain>
    </source>
</reference>
<evidence type="ECO:0000256" key="9">
    <source>
        <dbReference type="SAM" id="MobiDB-lite"/>
    </source>
</evidence>